<dbReference type="GO" id="GO:0062129">
    <property type="term" value="C:chitin-based extracellular matrix"/>
    <property type="evidence" value="ECO:0007669"/>
    <property type="project" value="TreeGrafter"/>
</dbReference>
<dbReference type="Pfam" id="PF00379">
    <property type="entry name" value="Chitin_bind_4"/>
    <property type="match status" value="2"/>
</dbReference>
<dbReference type="InterPro" id="IPR050468">
    <property type="entry name" value="Cuticle_Struct_Prot"/>
</dbReference>
<dbReference type="EnsemblMetazoa" id="GPPI046978-RA">
    <property type="protein sequence ID" value="GPPI046978-PA"/>
    <property type="gene ID" value="GPPI046978"/>
</dbReference>
<feature type="compositionally biased region" description="Gly residues" evidence="2">
    <location>
        <begin position="605"/>
        <end position="631"/>
    </location>
</feature>
<accession>A0A1B0C211</accession>
<evidence type="ECO:0000256" key="2">
    <source>
        <dbReference type="SAM" id="MobiDB-lite"/>
    </source>
</evidence>
<feature type="compositionally biased region" description="Pro residues" evidence="2">
    <location>
        <begin position="288"/>
        <end position="301"/>
    </location>
</feature>
<evidence type="ECO:0000256" key="3">
    <source>
        <dbReference type="SAM" id="SignalP"/>
    </source>
</evidence>
<protein>
    <recommendedName>
        <fullName evidence="6">Protein lethal(3)malignant blood neoplasm 1</fullName>
    </recommendedName>
</protein>
<dbReference type="InterPro" id="IPR000618">
    <property type="entry name" value="Insect_cuticle"/>
</dbReference>
<evidence type="ECO:0000313" key="5">
    <source>
        <dbReference type="Proteomes" id="UP000092460"/>
    </source>
</evidence>
<proteinExistence type="predicted"/>
<name>A0A1B0C211_9MUSC</name>
<feature type="region of interest" description="Disordered" evidence="2">
    <location>
        <begin position="591"/>
        <end position="631"/>
    </location>
</feature>
<dbReference type="AlphaFoldDB" id="A0A1B0C211"/>
<evidence type="ECO:0008006" key="6">
    <source>
        <dbReference type="Google" id="ProtNLM"/>
    </source>
</evidence>
<sequence length="733" mass="80889">MQRFIHYWFSIVFTVLSYTSEVVKAQSSTVRPYQFGFTIDQQQHRYEKRDERGIVMGEFGFITADGIYHVTVYATDEEGKFRILAMKSYPYESPPKTVEMIVQPKPKPTTTTTTKKPELPKFNHGLDACGGCFVPNGNGKPKGLDVKSQTAPQAQAKSLSKNPLQPPHSAGASPSLAGGGAISKTGNISSNHNLSGEINEFRKTSNNTKYNFDSHLTQETLKTQKSNTFTTNPQRQMMIRMMTNEQRQEEDEASSVAFEMITEKLEKSKDFHGKNFNKNFPKLISENSPPPTISENSPPPTTKKETILIETTADNLNISTLLPPNIDASSTTLGNSFIQPVQPVITTSSQARVEFNERHHITTLAPHVFERNNKVHNNTSIATNFTEQTFEQSNIFQTISDFNSASSEMMPSEYMSNAYTTERNSIDEMVDTPLKFMRNFKYEINGNQHYENITKQDSHLTQAPTTLTAKIYTHSEAYNKHEINPVTHKTETTSTLNIPQVRNHDVTVTTLLPAAMHIQTQTPSPSPSTAFKVQYESTNEIKNTNPSQIIASSSRKPALSSAIGNGPLMDIIIGKVLPAIMGNNGKAQTTTVTAQKGKGSPTVGDIGGGRGGEGGGGGGGGGGNGKNAIGSGGKKATSFPSNAKMLMGDGDLYRFTYILDYNGHTETGKRNGNKVGNYFAIGDDDIERTIEYVADENGFQPRVRWRKLDANTIKAKSKMNSLKDYEFIWFKTV</sequence>
<feature type="compositionally biased region" description="Polar residues" evidence="2">
    <location>
        <begin position="147"/>
        <end position="163"/>
    </location>
</feature>
<dbReference type="PANTHER" id="PTHR10380">
    <property type="entry name" value="CUTICLE PROTEIN"/>
    <property type="match status" value="1"/>
</dbReference>
<organism evidence="4 5">
    <name type="scientific">Glossina palpalis gambiensis</name>
    <dbReference type="NCBI Taxonomy" id="67801"/>
    <lineage>
        <taxon>Eukaryota</taxon>
        <taxon>Metazoa</taxon>
        <taxon>Ecdysozoa</taxon>
        <taxon>Arthropoda</taxon>
        <taxon>Hexapoda</taxon>
        <taxon>Insecta</taxon>
        <taxon>Pterygota</taxon>
        <taxon>Neoptera</taxon>
        <taxon>Endopterygota</taxon>
        <taxon>Diptera</taxon>
        <taxon>Brachycera</taxon>
        <taxon>Muscomorpha</taxon>
        <taxon>Hippoboscoidea</taxon>
        <taxon>Glossinidae</taxon>
        <taxon>Glossina</taxon>
    </lineage>
</organism>
<keyword evidence="3" id="KW-0732">Signal</keyword>
<evidence type="ECO:0000313" key="4">
    <source>
        <dbReference type="EnsemblMetazoa" id="GPPI046978-PA"/>
    </source>
</evidence>
<keyword evidence="1" id="KW-0193">Cuticle</keyword>
<feature type="chain" id="PRO_5008405313" description="Protein lethal(3)malignant blood neoplasm 1" evidence="3">
    <location>
        <begin position="26"/>
        <end position="733"/>
    </location>
</feature>
<feature type="region of interest" description="Disordered" evidence="2">
    <location>
        <begin position="140"/>
        <end position="194"/>
    </location>
</feature>
<dbReference type="GO" id="GO:0008010">
    <property type="term" value="F:structural constituent of chitin-based larval cuticle"/>
    <property type="evidence" value="ECO:0007669"/>
    <property type="project" value="TreeGrafter"/>
</dbReference>
<feature type="region of interest" description="Disordered" evidence="2">
    <location>
        <begin position="281"/>
        <end position="303"/>
    </location>
</feature>
<dbReference type="PROSITE" id="PS51155">
    <property type="entry name" value="CHIT_BIND_RR_2"/>
    <property type="match status" value="2"/>
</dbReference>
<dbReference type="VEuPathDB" id="VectorBase:GPPI046978"/>
<dbReference type="EMBL" id="JXJN01024290">
    <property type="status" value="NOT_ANNOTATED_CDS"/>
    <property type="molecule type" value="Genomic_DNA"/>
</dbReference>
<feature type="compositionally biased region" description="Polar residues" evidence="2">
    <location>
        <begin position="184"/>
        <end position="194"/>
    </location>
</feature>
<reference evidence="4" key="2">
    <citation type="submission" date="2020-05" db="UniProtKB">
        <authorList>
            <consortium name="EnsemblMetazoa"/>
        </authorList>
    </citation>
    <scope>IDENTIFICATION</scope>
    <source>
        <strain evidence="4">IAEA</strain>
    </source>
</reference>
<dbReference type="PANTHER" id="PTHR10380:SF119">
    <property type="entry name" value="PROTEIN LETHAL(3)MALIGNANT BLOOD NEOPLASM 1"/>
    <property type="match status" value="1"/>
</dbReference>
<reference evidence="5" key="1">
    <citation type="submission" date="2015-01" db="EMBL/GenBank/DDBJ databases">
        <authorList>
            <person name="Aksoy S."/>
            <person name="Warren W."/>
            <person name="Wilson R.K."/>
        </authorList>
    </citation>
    <scope>NUCLEOTIDE SEQUENCE [LARGE SCALE GENOMIC DNA]</scope>
    <source>
        <strain evidence="5">IAEA</strain>
    </source>
</reference>
<keyword evidence="5" id="KW-1185">Reference proteome</keyword>
<dbReference type="Proteomes" id="UP000092460">
    <property type="component" value="Unassembled WGS sequence"/>
</dbReference>
<evidence type="ECO:0000256" key="1">
    <source>
        <dbReference type="PROSITE-ProRule" id="PRU00497"/>
    </source>
</evidence>
<feature type="signal peptide" evidence="3">
    <location>
        <begin position="1"/>
        <end position="25"/>
    </location>
</feature>